<feature type="coiled-coil region" evidence="1">
    <location>
        <begin position="8"/>
        <end position="63"/>
    </location>
</feature>
<keyword evidence="3" id="KW-1185">Reference proteome</keyword>
<organism evidence="2 3">
    <name type="scientific">Neptunitalea chrysea</name>
    <dbReference type="NCBI Taxonomy" id="1647581"/>
    <lineage>
        <taxon>Bacteria</taxon>
        <taxon>Pseudomonadati</taxon>
        <taxon>Bacteroidota</taxon>
        <taxon>Flavobacteriia</taxon>
        <taxon>Flavobacteriales</taxon>
        <taxon>Flavobacteriaceae</taxon>
        <taxon>Neptunitalea</taxon>
    </lineage>
</organism>
<keyword evidence="1" id="KW-0175">Coiled coil</keyword>
<evidence type="ECO:0000313" key="3">
    <source>
        <dbReference type="Proteomes" id="UP001143545"/>
    </source>
</evidence>
<name>A0A9W6B8M4_9FLAO</name>
<reference evidence="2" key="1">
    <citation type="submission" date="2022-07" db="EMBL/GenBank/DDBJ databases">
        <title>Taxonomy of Novel Oxalotrophic and Methylotrophic Bacteria.</title>
        <authorList>
            <person name="Sahin N."/>
            <person name="Tani A."/>
        </authorList>
    </citation>
    <scope>NUCLEOTIDE SEQUENCE</scope>
    <source>
        <strain evidence="2">AM327</strain>
    </source>
</reference>
<proteinExistence type="predicted"/>
<comment type="caution">
    <text evidence="2">The sequence shown here is derived from an EMBL/GenBank/DDBJ whole genome shotgun (WGS) entry which is preliminary data.</text>
</comment>
<dbReference type="AlphaFoldDB" id="A0A9W6B8M4"/>
<evidence type="ECO:0008006" key="4">
    <source>
        <dbReference type="Google" id="ProtNLM"/>
    </source>
</evidence>
<dbReference type="EMBL" id="BRVP01000032">
    <property type="protein sequence ID" value="GLB54062.1"/>
    <property type="molecule type" value="Genomic_DNA"/>
</dbReference>
<protein>
    <recommendedName>
        <fullName evidence="4">Cell division protein ZapB</fullName>
    </recommendedName>
</protein>
<gene>
    <name evidence="2" type="ORF">NBRC110019_31030</name>
</gene>
<sequence>MDSIVGVVNSLENKIVLLLQKLDEVTELNKQLSEELENAQKKQNKLHEAIEEWEDKYNTLKIAGSMLGSTSDNNEAKLKINTLIREIDQCIVQLSE</sequence>
<evidence type="ECO:0000256" key="1">
    <source>
        <dbReference type="SAM" id="Coils"/>
    </source>
</evidence>
<dbReference type="Proteomes" id="UP001143545">
    <property type="component" value="Unassembled WGS sequence"/>
</dbReference>
<dbReference type="RefSeq" id="WP_281756440.1">
    <property type="nucleotide sequence ID" value="NZ_BRVP01000032.1"/>
</dbReference>
<accession>A0A9W6B8M4</accession>
<evidence type="ECO:0000313" key="2">
    <source>
        <dbReference type="EMBL" id="GLB54062.1"/>
    </source>
</evidence>